<accession>A0A645EAI7</accession>
<evidence type="ECO:0000313" key="1">
    <source>
        <dbReference type="EMBL" id="MPM98399.1"/>
    </source>
</evidence>
<dbReference type="EMBL" id="VSSQ01044574">
    <property type="protein sequence ID" value="MPM98399.1"/>
    <property type="molecule type" value="Genomic_DNA"/>
</dbReference>
<dbReference type="AlphaFoldDB" id="A0A645EAI7"/>
<protein>
    <submittedName>
        <fullName evidence="1">Uncharacterized protein</fullName>
    </submittedName>
</protein>
<proteinExistence type="predicted"/>
<gene>
    <name evidence="1" type="ORF">SDC9_145585</name>
</gene>
<organism evidence="1">
    <name type="scientific">bioreactor metagenome</name>
    <dbReference type="NCBI Taxonomy" id="1076179"/>
    <lineage>
        <taxon>unclassified sequences</taxon>
        <taxon>metagenomes</taxon>
        <taxon>ecological metagenomes</taxon>
    </lineage>
</organism>
<name>A0A645EAI7_9ZZZZ</name>
<comment type="caution">
    <text evidence="1">The sequence shown here is derived from an EMBL/GenBank/DDBJ whole genome shotgun (WGS) entry which is preliminary data.</text>
</comment>
<sequence>MIHDCFRRLRQRQLGICFHSGVFFFRRRPGILVPLKRNIATAETDRFGDHHILDLLEFLLLGKRKRLWQMVLIGAKDLVSEPLPLGVDRRYPFVLRQLIHDLIYQLLKRSFQVTVLFLPGCMLQPLRQPGHQILNDRINAGSCPHLLQKRPQSIPAFGGQRIPPLRLFGVNMEQILLKNFPRETASHCFDGRFGNVALTGIDGIDNHVAVRMVALVMKSGVPAEIFRRDLHLLREDVPLLAQERHPRGGVVVAEPGGVLPP</sequence>
<reference evidence="1" key="1">
    <citation type="submission" date="2019-08" db="EMBL/GenBank/DDBJ databases">
        <authorList>
            <person name="Kucharzyk K."/>
            <person name="Murdoch R.W."/>
            <person name="Higgins S."/>
            <person name="Loffler F."/>
        </authorList>
    </citation>
    <scope>NUCLEOTIDE SEQUENCE</scope>
</reference>